<dbReference type="Proteomes" id="UP001163046">
    <property type="component" value="Unassembled WGS sequence"/>
</dbReference>
<gene>
    <name evidence="1" type="ORF">OS493_019936</name>
</gene>
<keyword evidence="2" id="KW-1185">Reference proteome</keyword>
<proteinExistence type="predicted"/>
<accession>A0A9W9YN93</accession>
<evidence type="ECO:0000313" key="2">
    <source>
        <dbReference type="Proteomes" id="UP001163046"/>
    </source>
</evidence>
<sequence>MGRGATELPMLETIHIAHVLEQVVRSYLCGSNTNRWRRHLFSDSDDPSHTNILTYFYRFEFQQRGTVHLHLLVWLRDPTKIRHDLLQASIPWRLSDEAYTVASVQKSDKSVLPLDPGDNRFEEGKEGSRLVFHYNEEDAQRNIRAYVTSLLGALRCRTDVQSTDGKGMVLKYVSSYVLKWHNGASNEGLHCNDVSGFQAACTFLRSMHPLEPEMALQLTNMKIAWTCSRTKRVTPPTPDSASTHSSYQKYLKRRQDENQLSFLEWLRAYNDSPTKPTRYRSGETLVGVKLLSMFNPLFFYQFLIMHHPHTCEHDLRNYLAAEAHKAHFVDTSA</sequence>
<dbReference type="AlphaFoldDB" id="A0A9W9YN93"/>
<evidence type="ECO:0000313" key="1">
    <source>
        <dbReference type="EMBL" id="KAJ7359029.1"/>
    </source>
</evidence>
<dbReference type="OrthoDB" id="416437at2759"/>
<comment type="caution">
    <text evidence="1">The sequence shown here is derived from an EMBL/GenBank/DDBJ whole genome shotgun (WGS) entry which is preliminary data.</text>
</comment>
<dbReference type="EMBL" id="MU827313">
    <property type="protein sequence ID" value="KAJ7359029.1"/>
    <property type="molecule type" value="Genomic_DNA"/>
</dbReference>
<reference evidence="1" key="1">
    <citation type="submission" date="2023-01" db="EMBL/GenBank/DDBJ databases">
        <title>Genome assembly of the deep-sea coral Lophelia pertusa.</title>
        <authorList>
            <person name="Herrera S."/>
            <person name="Cordes E."/>
        </authorList>
    </citation>
    <scope>NUCLEOTIDE SEQUENCE</scope>
    <source>
        <strain evidence="1">USNM1676648</strain>
        <tissue evidence="1">Polyp</tissue>
    </source>
</reference>
<protein>
    <recommendedName>
        <fullName evidence="3">Helitron helicase-like domain-containing protein</fullName>
    </recommendedName>
</protein>
<evidence type="ECO:0008006" key="3">
    <source>
        <dbReference type="Google" id="ProtNLM"/>
    </source>
</evidence>
<organism evidence="1 2">
    <name type="scientific">Desmophyllum pertusum</name>
    <dbReference type="NCBI Taxonomy" id="174260"/>
    <lineage>
        <taxon>Eukaryota</taxon>
        <taxon>Metazoa</taxon>
        <taxon>Cnidaria</taxon>
        <taxon>Anthozoa</taxon>
        <taxon>Hexacorallia</taxon>
        <taxon>Scleractinia</taxon>
        <taxon>Caryophylliina</taxon>
        <taxon>Caryophylliidae</taxon>
        <taxon>Desmophyllum</taxon>
    </lineage>
</organism>
<name>A0A9W9YN93_9CNID</name>